<dbReference type="InterPro" id="IPR008974">
    <property type="entry name" value="TRAF-like"/>
</dbReference>
<evidence type="ECO:0000313" key="3">
    <source>
        <dbReference type="EMBL" id="CAG8622741.1"/>
    </source>
</evidence>
<sequence>MSSSTINNIIYGKSAFEYTVPNVSTITQSVFTPPIATASDIFWELEFIPSYEHDPDHCALFLSAIPNPEEAKTLDWPMRSIISTVVFIKDPETNREIERRDIDHYFSPKAPSWGFFHFFKRSEIPEHDTLTIGIEFQQSEMPTFSCEQPFPSRRMPEDLIDAWIEQVDNPETSDIRFNLNGHFIYANSAILSKRSKYFAGMLEGEWSRQRPGSRASMRSEHSLRYYDQAPSKYKYTVDVMEFHHETFLEMLRFLYTDQITFDDDKECHRTALDIFSIADKYFIGDLRKRAKMEIFENLRLDNVAEVLFGEACKWGDLKEDVLKYFVENFAQVKETEEFKSILLNPREYPRFSEVWLEIMQLVPAQVKE</sequence>
<reference evidence="3" key="1">
    <citation type="submission" date="2021-06" db="EMBL/GenBank/DDBJ databases">
        <authorList>
            <person name="Kallberg Y."/>
            <person name="Tangrot J."/>
            <person name="Rosling A."/>
        </authorList>
    </citation>
    <scope>NUCLEOTIDE SEQUENCE</scope>
    <source>
        <strain evidence="3">MT106</strain>
    </source>
</reference>
<feature type="domain" description="MATH" evidence="2">
    <location>
        <begin position="13"/>
        <end position="148"/>
    </location>
</feature>
<dbReference type="CDD" id="cd00121">
    <property type="entry name" value="MATH"/>
    <property type="match status" value="1"/>
</dbReference>
<evidence type="ECO:0000313" key="4">
    <source>
        <dbReference type="Proteomes" id="UP000789831"/>
    </source>
</evidence>
<dbReference type="Proteomes" id="UP000789831">
    <property type="component" value="Unassembled WGS sequence"/>
</dbReference>
<proteinExistence type="predicted"/>
<name>A0A9N9D545_9GLOM</name>
<dbReference type="SUPFAM" id="SSF54695">
    <property type="entry name" value="POZ domain"/>
    <property type="match status" value="1"/>
</dbReference>
<dbReference type="PROSITE" id="PS50144">
    <property type="entry name" value="MATH"/>
    <property type="match status" value="1"/>
</dbReference>
<dbReference type="Gene3D" id="2.60.210.10">
    <property type="entry name" value="Apoptosis, Tumor Necrosis Factor Receptor Associated Protein 2, Chain A"/>
    <property type="match status" value="1"/>
</dbReference>
<dbReference type="GO" id="GO:0030163">
    <property type="term" value="P:protein catabolic process"/>
    <property type="evidence" value="ECO:0007669"/>
    <property type="project" value="UniProtKB-ARBA"/>
</dbReference>
<dbReference type="SUPFAM" id="SSF49599">
    <property type="entry name" value="TRAF domain-like"/>
    <property type="match status" value="1"/>
</dbReference>
<organism evidence="3 4">
    <name type="scientific">Ambispora gerdemannii</name>
    <dbReference type="NCBI Taxonomy" id="144530"/>
    <lineage>
        <taxon>Eukaryota</taxon>
        <taxon>Fungi</taxon>
        <taxon>Fungi incertae sedis</taxon>
        <taxon>Mucoromycota</taxon>
        <taxon>Glomeromycotina</taxon>
        <taxon>Glomeromycetes</taxon>
        <taxon>Archaeosporales</taxon>
        <taxon>Ambisporaceae</taxon>
        <taxon>Ambispora</taxon>
    </lineage>
</organism>
<accession>A0A9N9D545</accession>
<feature type="domain" description="BTB" evidence="1">
    <location>
        <begin position="173"/>
        <end position="263"/>
    </location>
</feature>
<evidence type="ECO:0000259" key="2">
    <source>
        <dbReference type="PROSITE" id="PS50144"/>
    </source>
</evidence>
<dbReference type="OrthoDB" id="6359816at2759"/>
<keyword evidence="4" id="KW-1185">Reference proteome</keyword>
<dbReference type="PANTHER" id="PTHR24413">
    <property type="entry name" value="SPECKLE-TYPE POZ PROTEIN"/>
    <property type="match status" value="1"/>
</dbReference>
<dbReference type="Pfam" id="PF00651">
    <property type="entry name" value="BTB"/>
    <property type="match status" value="1"/>
</dbReference>
<gene>
    <name evidence="3" type="ORF">AGERDE_LOCUS10142</name>
</gene>
<dbReference type="InterPro" id="IPR000210">
    <property type="entry name" value="BTB/POZ_dom"/>
</dbReference>
<dbReference type="InterPro" id="IPR011333">
    <property type="entry name" value="SKP1/BTB/POZ_sf"/>
</dbReference>
<dbReference type="Gene3D" id="3.30.710.10">
    <property type="entry name" value="Potassium Channel Kv1.1, Chain A"/>
    <property type="match status" value="1"/>
</dbReference>
<dbReference type="AlphaFoldDB" id="A0A9N9D545"/>
<dbReference type="EMBL" id="CAJVPL010002932">
    <property type="protein sequence ID" value="CAG8622741.1"/>
    <property type="molecule type" value="Genomic_DNA"/>
</dbReference>
<evidence type="ECO:0000259" key="1">
    <source>
        <dbReference type="PROSITE" id="PS50097"/>
    </source>
</evidence>
<dbReference type="SMART" id="SM00225">
    <property type="entry name" value="BTB"/>
    <property type="match status" value="1"/>
</dbReference>
<dbReference type="CDD" id="cd14733">
    <property type="entry name" value="BACK"/>
    <property type="match status" value="1"/>
</dbReference>
<comment type="caution">
    <text evidence="3">The sequence shown here is derived from an EMBL/GenBank/DDBJ whole genome shotgun (WGS) entry which is preliminary data.</text>
</comment>
<dbReference type="PROSITE" id="PS50097">
    <property type="entry name" value="BTB"/>
    <property type="match status" value="1"/>
</dbReference>
<dbReference type="InterPro" id="IPR002083">
    <property type="entry name" value="MATH/TRAF_dom"/>
</dbReference>
<protein>
    <submittedName>
        <fullName evidence="3">10337_t:CDS:1</fullName>
    </submittedName>
</protein>